<evidence type="ECO:0000256" key="7">
    <source>
        <dbReference type="ARBA" id="ARBA00023125"/>
    </source>
</evidence>
<evidence type="ECO:0000313" key="15">
    <source>
        <dbReference type="Proteomes" id="UP000678499"/>
    </source>
</evidence>
<feature type="binding site" evidence="11">
    <location>
        <position position="181"/>
    </location>
    <ligand>
        <name>Zn(2+)</name>
        <dbReference type="ChEBI" id="CHEBI:29105"/>
    </ligand>
</feature>
<proteinExistence type="inferred from homology"/>
<dbReference type="InterPro" id="IPR002117">
    <property type="entry name" value="p53_tumour_suppressor"/>
</dbReference>
<dbReference type="Proteomes" id="UP000678499">
    <property type="component" value="Unassembled WGS sequence"/>
</dbReference>
<feature type="compositionally biased region" description="Polar residues" evidence="12">
    <location>
        <begin position="296"/>
        <end position="306"/>
    </location>
</feature>
<evidence type="ECO:0000256" key="5">
    <source>
        <dbReference type="ARBA" id="ARBA00022833"/>
    </source>
</evidence>
<dbReference type="Gene3D" id="2.60.40.720">
    <property type="match status" value="1"/>
</dbReference>
<organism evidence="14">
    <name type="scientific">Notodromas monacha</name>
    <dbReference type="NCBI Taxonomy" id="399045"/>
    <lineage>
        <taxon>Eukaryota</taxon>
        <taxon>Metazoa</taxon>
        <taxon>Ecdysozoa</taxon>
        <taxon>Arthropoda</taxon>
        <taxon>Crustacea</taxon>
        <taxon>Oligostraca</taxon>
        <taxon>Ostracoda</taxon>
        <taxon>Podocopa</taxon>
        <taxon>Podocopida</taxon>
        <taxon>Cypridocopina</taxon>
        <taxon>Cypridoidea</taxon>
        <taxon>Cyprididae</taxon>
        <taxon>Notodromas</taxon>
    </lineage>
</organism>
<evidence type="ECO:0000256" key="6">
    <source>
        <dbReference type="ARBA" id="ARBA00023015"/>
    </source>
</evidence>
<dbReference type="EMBL" id="CAJPEX010000277">
    <property type="protein sequence ID" value="CAG0914812.1"/>
    <property type="molecule type" value="Genomic_DNA"/>
</dbReference>
<dbReference type="OrthoDB" id="5915660at2759"/>
<evidence type="ECO:0000313" key="14">
    <source>
        <dbReference type="EMBL" id="CAD7274660.1"/>
    </source>
</evidence>
<evidence type="ECO:0000256" key="8">
    <source>
        <dbReference type="ARBA" id="ARBA00023159"/>
    </source>
</evidence>
<evidence type="ECO:0000259" key="13">
    <source>
        <dbReference type="Pfam" id="PF00870"/>
    </source>
</evidence>
<dbReference type="InterPro" id="IPR012346">
    <property type="entry name" value="p53/RUNT-type_TF_DNA-bd_sf"/>
</dbReference>
<evidence type="ECO:0000256" key="1">
    <source>
        <dbReference type="ARBA" id="ARBA00004123"/>
    </source>
</evidence>
<name>A0A7R9G9Z4_9CRUS</name>
<sequence>MELRLGSEMNSLCENEGYPPWDPGDSACSVSATKPDSGKTFLINGDSRADQDELPAWNGPIPRYVDDMDTHLELLNEVVEKHTYVRNTSAATAHNVNMSDFAGSLEFCASITNPEEEKSTPSSGSAVWSTETRKLYVKMGYGCRVYLSYSKTINRLRVRIVPVFLDVNSCETRVAARCSKHRDPDHKSNENHPSPEHVVMVTEDPNWPVTYRCTGSELSVLCELGSILTKPLKHLDVHFMCLSSCEFDNVRKRKSKLFGIIFFLEDERGVILGKSTLRVRVCSCPVRDMKNEEADSSGTSQQSIKRASTDCGGGAESKQFRANEGRPFYLDGLDAEVAYKLSRLLPVPCDENDVGSRNFLYPDS</sequence>
<dbReference type="InterPro" id="IPR011615">
    <property type="entry name" value="p53_DNA-bd"/>
</dbReference>
<dbReference type="PRINTS" id="PR00386">
    <property type="entry name" value="P53SUPPRESSR"/>
</dbReference>
<feature type="region of interest" description="Disordered" evidence="12">
    <location>
        <begin position="291"/>
        <end position="319"/>
    </location>
</feature>
<dbReference type="GO" id="GO:0005634">
    <property type="term" value="C:nucleus"/>
    <property type="evidence" value="ECO:0007669"/>
    <property type="project" value="UniProtKB-SubCell"/>
</dbReference>
<dbReference type="GO" id="GO:0000978">
    <property type="term" value="F:RNA polymerase II cis-regulatory region sequence-specific DNA binding"/>
    <property type="evidence" value="ECO:0007669"/>
    <property type="project" value="TreeGrafter"/>
</dbReference>
<evidence type="ECO:0000256" key="2">
    <source>
        <dbReference type="ARBA" id="ARBA00006167"/>
    </source>
</evidence>
<dbReference type="GO" id="GO:0000981">
    <property type="term" value="F:DNA-binding transcription factor activity, RNA polymerase II-specific"/>
    <property type="evidence" value="ECO:0007669"/>
    <property type="project" value="TreeGrafter"/>
</dbReference>
<keyword evidence="15" id="KW-1185">Reference proteome</keyword>
<reference evidence="14" key="1">
    <citation type="submission" date="2020-11" db="EMBL/GenBank/DDBJ databases">
        <authorList>
            <person name="Tran Van P."/>
        </authorList>
    </citation>
    <scope>NUCLEOTIDE SEQUENCE</scope>
</reference>
<evidence type="ECO:0000256" key="9">
    <source>
        <dbReference type="ARBA" id="ARBA00023163"/>
    </source>
</evidence>
<keyword evidence="4 11" id="KW-0479">Metal-binding</keyword>
<feature type="domain" description="p53 DNA-binding" evidence="13">
    <location>
        <begin position="99"/>
        <end position="295"/>
    </location>
</feature>
<feature type="binding site" evidence="11">
    <location>
        <position position="241"/>
    </location>
    <ligand>
        <name>Zn(2+)</name>
        <dbReference type="ChEBI" id="CHEBI:29105"/>
    </ligand>
</feature>
<comment type="subcellular location">
    <subcellularLocation>
        <location evidence="1">Nucleus</location>
    </subcellularLocation>
</comment>
<accession>A0A7R9G9Z4</accession>
<dbReference type="GO" id="GO:0006915">
    <property type="term" value="P:apoptotic process"/>
    <property type="evidence" value="ECO:0007669"/>
    <property type="project" value="UniProtKB-KW"/>
</dbReference>
<keyword evidence="10" id="KW-0539">Nucleus</keyword>
<feature type="binding site" evidence="11">
    <location>
        <position position="178"/>
    </location>
    <ligand>
        <name>Zn(2+)</name>
        <dbReference type="ChEBI" id="CHEBI:29105"/>
    </ligand>
</feature>
<evidence type="ECO:0000256" key="12">
    <source>
        <dbReference type="SAM" id="MobiDB-lite"/>
    </source>
</evidence>
<evidence type="ECO:0000256" key="10">
    <source>
        <dbReference type="ARBA" id="ARBA00023242"/>
    </source>
</evidence>
<keyword evidence="3" id="KW-0053">Apoptosis</keyword>
<dbReference type="EMBL" id="OA882314">
    <property type="protein sequence ID" value="CAD7274660.1"/>
    <property type="molecule type" value="Genomic_DNA"/>
</dbReference>
<dbReference type="SUPFAM" id="SSF49417">
    <property type="entry name" value="p53-like transcription factors"/>
    <property type="match status" value="1"/>
</dbReference>
<comment type="similarity">
    <text evidence="2">Belongs to the p53 family.</text>
</comment>
<dbReference type="AlphaFoldDB" id="A0A7R9G9Z4"/>
<dbReference type="PANTHER" id="PTHR11447">
    <property type="entry name" value="CELLULAR TUMOR ANTIGEN P53"/>
    <property type="match status" value="1"/>
</dbReference>
<dbReference type="Pfam" id="PF00870">
    <property type="entry name" value="P53"/>
    <property type="match status" value="1"/>
</dbReference>
<keyword evidence="5 11" id="KW-0862">Zinc</keyword>
<dbReference type="InterPro" id="IPR008967">
    <property type="entry name" value="p53-like_TF_DNA-bd_sf"/>
</dbReference>
<comment type="cofactor">
    <cofactor evidence="11">
        <name>Zn(2+)</name>
        <dbReference type="ChEBI" id="CHEBI:29105"/>
    </cofactor>
    <text evidence="11">Binds 1 zinc ion per subunit.</text>
</comment>
<dbReference type="PANTHER" id="PTHR11447:SF16">
    <property type="entry name" value="P53 PROTEIN LONG FORM VARIANT 1"/>
    <property type="match status" value="1"/>
</dbReference>
<evidence type="ECO:0000256" key="4">
    <source>
        <dbReference type="ARBA" id="ARBA00022723"/>
    </source>
</evidence>
<keyword evidence="6" id="KW-0805">Transcription regulation</keyword>
<keyword evidence="8" id="KW-0010">Activator</keyword>
<evidence type="ECO:0000256" key="11">
    <source>
        <dbReference type="PIRSR" id="PIRSR602117-1"/>
    </source>
</evidence>
<gene>
    <name evidence="14" type="ORF">NMOB1V02_LOCUS2484</name>
</gene>
<keyword evidence="7" id="KW-0238">DNA-binding</keyword>
<keyword evidence="9" id="KW-0804">Transcription</keyword>
<dbReference type="GO" id="GO:0046872">
    <property type="term" value="F:metal ion binding"/>
    <property type="evidence" value="ECO:0007669"/>
    <property type="project" value="UniProtKB-KW"/>
</dbReference>
<evidence type="ECO:0000256" key="3">
    <source>
        <dbReference type="ARBA" id="ARBA00022703"/>
    </source>
</evidence>
<protein>
    <recommendedName>
        <fullName evidence="13">p53 DNA-binding domain-containing protein</fullName>
    </recommendedName>
</protein>
<feature type="binding site" evidence="11">
    <location>
        <position position="245"/>
    </location>
    <ligand>
        <name>Zn(2+)</name>
        <dbReference type="ChEBI" id="CHEBI:29105"/>
    </ligand>
</feature>